<dbReference type="GO" id="GO:0005634">
    <property type="term" value="C:nucleus"/>
    <property type="evidence" value="ECO:0007669"/>
    <property type="project" value="TreeGrafter"/>
</dbReference>
<dbReference type="STRING" id="91626.A0A0C9MEW6"/>
<dbReference type="OrthoDB" id="276239at2759"/>
<reference evidence="2" key="1">
    <citation type="submission" date="2014-09" db="EMBL/GenBank/DDBJ databases">
        <title>Draft genome sequence of an oleaginous Mucoromycotina fungus Mucor ambiguus NBRC6742.</title>
        <authorList>
            <person name="Takeda I."/>
            <person name="Yamane N."/>
            <person name="Morita T."/>
            <person name="Tamano K."/>
            <person name="Machida M."/>
            <person name="Baker S."/>
            <person name="Koike H."/>
        </authorList>
    </citation>
    <scope>NUCLEOTIDE SEQUENCE</scope>
    <source>
        <strain evidence="2">NBRC 6742</strain>
    </source>
</reference>
<evidence type="ECO:0000259" key="1">
    <source>
        <dbReference type="Pfam" id="PF09511"/>
    </source>
</evidence>
<dbReference type="PANTHER" id="PTHR32004">
    <property type="entry name" value="TRNA LIGASE"/>
    <property type="match status" value="1"/>
</dbReference>
<name>A0A0C9MEW6_9FUNG</name>
<dbReference type="PANTHER" id="PTHR32004:SF1">
    <property type="entry name" value="TRNA LIGASE"/>
    <property type="match status" value="1"/>
</dbReference>
<accession>A0A0C9MEW6</accession>
<dbReference type="InterPro" id="IPR019039">
    <property type="entry name" value="T4-Rnl1-like_N"/>
</dbReference>
<dbReference type="GO" id="GO:0006388">
    <property type="term" value="P:tRNA splicing, via endonucleolytic cleavage and ligation"/>
    <property type="evidence" value="ECO:0007669"/>
    <property type="project" value="TreeGrafter"/>
</dbReference>
<dbReference type="GO" id="GO:0003972">
    <property type="term" value="F:RNA ligase (ATP) activity"/>
    <property type="evidence" value="ECO:0007669"/>
    <property type="project" value="TreeGrafter"/>
</dbReference>
<dbReference type="Pfam" id="PF09511">
    <property type="entry name" value="RNA_lig_T4_1"/>
    <property type="match status" value="1"/>
</dbReference>
<protein>
    <recommendedName>
        <fullName evidence="1">T4 RNA ligase 1-like N-terminal domain-containing protein</fullName>
    </recommendedName>
</protein>
<dbReference type="Proteomes" id="UP000053815">
    <property type="component" value="Unassembled WGS sequence"/>
</dbReference>
<feature type="domain" description="T4 RNA ligase 1-like N-terminal" evidence="1">
    <location>
        <begin position="68"/>
        <end position="291"/>
    </location>
</feature>
<keyword evidence="3" id="KW-1185">Reference proteome</keyword>
<dbReference type="EMBL" id="DF836539">
    <property type="protein sequence ID" value="GAN09206.1"/>
    <property type="molecule type" value="Genomic_DNA"/>
</dbReference>
<proteinExistence type="predicted"/>
<evidence type="ECO:0000313" key="2">
    <source>
        <dbReference type="EMBL" id="GAN09206.1"/>
    </source>
</evidence>
<evidence type="ECO:0000313" key="3">
    <source>
        <dbReference type="Proteomes" id="UP000053815"/>
    </source>
</evidence>
<organism evidence="2">
    <name type="scientific">Mucor ambiguus</name>
    <dbReference type="NCBI Taxonomy" id="91626"/>
    <lineage>
        <taxon>Eukaryota</taxon>
        <taxon>Fungi</taxon>
        <taxon>Fungi incertae sedis</taxon>
        <taxon>Mucoromycota</taxon>
        <taxon>Mucoromycotina</taxon>
        <taxon>Mucoromycetes</taxon>
        <taxon>Mucorales</taxon>
        <taxon>Mucorineae</taxon>
        <taxon>Mucoraceae</taxon>
        <taxon>Mucor</taxon>
    </lineage>
</organism>
<sequence>MAGIDIPHFTVDQARVQHVIEQLYQIKQDTPKELRSKDFVLEDEQVWTSWTMRESVYKKKQDTFPTMSRGLFTKQLPDGQYQIMVRGYDKFFNVLETKATQWPSIMEDTQGPYEVMAKENGCIIFIAALSDERVIVTSKHSIPAEKTDTKAHAGVGYNWVLKHLASVQLTEKDLAAWLYDKNITLVAELCDDEFEQHILPYVDKDRGLYLHGINYNTSELYTLPVSIVEQTAKEFGFHATDFTVFDTADQVKEFGHAMQQTGIYNGREVEGAVVRCKRHGMDFMFKIKNEQYLMYREYREFTNAMLEVKEGFVSIHEVKKEWKCKYEKTRFYIEWLRKRVEDHPEWFLEFKANKGIIHVRQEFENYWDSGCLGGRLV</sequence>
<dbReference type="AlphaFoldDB" id="A0A0C9MEW6"/>
<gene>
    <name evidence="2" type="ORF">MAM1_0250d08728</name>
</gene>